<comment type="caution">
    <text evidence="1">The sequence shown here is derived from an EMBL/GenBank/DDBJ whole genome shotgun (WGS) entry which is preliminary data.</text>
</comment>
<dbReference type="EMBL" id="JBHSNZ010000015">
    <property type="protein sequence ID" value="MFC5810239.1"/>
    <property type="molecule type" value="Genomic_DNA"/>
</dbReference>
<gene>
    <name evidence="1" type="ORF">ACFQGO_22515</name>
</gene>
<dbReference type="Proteomes" id="UP001596112">
    <property type="component" value="Unassembled WGS sequence"/>
</dbReference>
<reference evidence="2" key="1">
    <citation type="journal article" date="2019" name="Int. J. Syst. Evol. Microbiol.">
        <title>The Global Catalogue of Microorganisms (GCM) 10K type strain sequencing project: providing services to taxonomists for standard genome sequencing and annotation.</title>
        <authorList>
            <consortium name="The Broad Institute Genomics Platform"/>
            <consortium name="The Broad Institute Genome Sequencing Center for Infectious Disease"/>
            <person name="Wu L."/>
            <person name="Ma J."/>
        </authorList>
    </citation>
    <scope>NUCLEOTIDE SEQUENCE [LARGE SCALE GENOMIC DNA]</scope>
    <source>
        <strain evidence="2">JCM 9918</strain>
    </source>
</reference>
<organism evidence="1 2">
    <name type="scientific">Streptomyces heilongjiangensis</name>
    <dbReference type="NCBI Taxonomy" id="945052"/>
    <lineage>
        <taxon>Bacteria</taxon>
        <taxon>Bacillati</taxon>
        <taxon>Actinomycetota</taxon>
        <taxon>Actinomycetes</taxon>
        <taxon>Kitasatosporales</taxon>
        <taxon>Streptomycetaceae</taxon>
        <taxon>Streptomyces</taxon>
    </lineage>
</organism>
<accession>A0ABW1BBP4</accession>
<dbReference type="RefSeq" id="WP_272171737.1">
    <property type="nucleotide sequence ID" value="NZ_JAQOSL010000036.1"/>
</dbReference>
<name>A0ABW1BBP4_9ACTN</name>
<protein>
    <recommendedName>
        <fullName evidence="3">WXG100 family type VII secretion target</fullName>
    </recommendedName>
</protein>
<evidence type="ECO:0008006" key="3">
    <source>
        <dbReference type="Google" id="ProtNLM"/>
    </source>
</evidence>
<evidence type="ECO:0000313" key="2">
    <source>
        <dbReference type="Proteomes" id="UP001596112"/>
    </source>
</evidence>
<evidence type="ECO:0000313" key="1">
    <source>
        <dbReference type="EMBL" id="MFC5810239.1"/>
    </source>
</evidence>
<sequence length="111" mass="12016">MASSFEANPHVTRQGAQLLADIADLANTLVADLERRRGTLTDWAGTDDDYAEQVGPQIRRTYRQTLDSGRQVTRAVVSVVGTTAGSARQVERAQNEAYDGIAAEAAPYGRH</sequence>
<keyword evidence="2" id="KW-1185">Reference proteome</keyword>
<proteinExistence type="predicted"/>